<sequence length="65" mass="6901">MSDDLQRMARAFGDNMAALLANTDRPMTMDTLAVVSEAVGVPVSVLVSPAFDVTQAPGRPRLQVV</sequence>
<name>A0ABN2RIG4_9MICO</name>
<accession>A0ABN2RIG4</accession>
<comment type="caution">
    <text evidence="1">The sequence shown here is derived from an EMBL/GenBank/DDBJ whole genome shotgun (WGS) entry which is preliminary data.</text>
</comment>
<dbReference type="Proteomes" id="UP001500013">
    <property type="component" value="Unassembled WGS sequence"/>
</dbReference>
<evidence type="ECO:0000313" key="2">
    <source>
        <dbReference type="Proteomes" id="UP001500013"/>
    </source>
</evidence>
<keyword evidence="2" id="KW-1185">Reference proteome</keyword>
<dbReference type="RefSeq" id="WP_344058384.1">
    <property type="nucleotide sequence ID" value="NZ_BAAAPU010000003.1"/>
</dbReference>
<evidence type="ECO:0000313" key="1">
    <source>
        <dbReference type="EMBL" id="GAA1969352.1"/>
    </source>
</evidence>
<reference evidence="1 2" key="1">
    <citation type="journal article" date="2019" name="Int. J. Syst. Evol. Microbiol.">
        <title>The Global Catalogue of Microorganisms (GCM) 10K type strain sequencing project: providing services to taxonomists for standard genome sequencing and annotation.</title>
        <authorList>
            <consortium name="The Broad Institute Genomics Platform"/>
            <consortium name="The Broad Institute Genome Sequencing Center for Infectious Disease"/>
            <person name="Wu L."/>
            <person name="Ma J."/>
        </authorList>
    </citation>
    <scope>NUCLEOTIDE SEQUENCE [LARGE SCALE GENOMIC DNA]</scope>
    <source>
        <strain evidence="1 2">JCM 15628</strain>
    </source>
</reference>
<organism evidence="1 2">
    <name type="scientific">Terrabacter lapilli</name>
    <dbReference type="NCBI Taxonomy" id="436231"/>
    <lineage>
        <taxon>Bacteria</taxon>
        <taxon>Bacillati</taxon>
        <taxon>Actinomycetota</taxon>
        <taxon>Actinomycetes</taxon>
        <taxon>Micrococcales</taxon>
        <taxon>Intrasporangiaceae</taxon>
        <taxon>Terrabacter</taxon>
    </lineage>
</organism>
<evidence type="ECO:0008006" key="3">
    <source>
        <dbReference type="Google" id="ProtNLM"/>
    </source>
</evidence>
<protein>
    <recommendedName>
        <fullName evidence="3">XRE family transcriptional regulator</fullName>
    </recommendedName>
</protein>
<dbReference type="EMBL" id="BAAAPU010000003">
    <property type="protein sequence ID" value="GAA1969352.1"/>
    <property type="molecule type" value="Genomic_DNA"/>
</dbReference>
<gene>
    <name evidence="1" type="ORF">GCM10009817_06630</name>
</gene>
<proteinExistence type="predicted"/>